<proteinExistence type="predicted"/>
<evidence type="ECO:0000256" key="4">
    <source>
        <dbReference type="ARBA" id="ARBA00023163"/>
    </source>
</evidence>
<comment type="subcellular location">
    <subcellularLocation>
        <location evidence="1">Nucleus</location>
    </subcellularLocation>
</comment>
<evidence type="ECO:0000256" key="5">
    <source>
        <dbReference type="ARBA" id="ARBA00023242"/>
    </source>
</evidence>
<dbReference type="Pfam" id="PF11754">
    <property type="entry name" value="Velvet"/>
    <property type="match status" value="2"/>
</dbReference>
<keyword evidence="9" id="KW-1185">Reference proteome</keyword>
<evidence type="ECO:0000256" key="6">
    <source>
        <dbReference type="SAM" id="MobiDB-lite"/>
    </source>
</evidence>
<feature type="compositionally biased region" description="Polar residues" evidence="6">
    <location>
        <begin position="434"/>
        <end position="452"/>
    </location>
</feature>
<feature type="domain" description="Velvet" evidence="7">
    <location>
        <begin position="18"/>
        <end position="196"/>
    </location>
</feature>
<sequence>MNYYYQPFGDQSQPQTSDSYYRLASEDYDIKIRQQPRDALLAQDGKEKARKPVDPPPIVEVNVREGADPIRQFLQSPYLFMTTSLVPADTQYADASLAIEKGLCGAVVSSLHKLKDTDSKDGGFFVFGDVSVKKLGEHRLLFSLFELHKNSGEVVWHKSILSDVFTVHPQKEYPGLEESTHLSRTFADQGVRLRLRKESRTMGGGSNRKRSFPYGSQSSSQVGSSSQAPSVRGVMSYTPGQVAGPAYPQLSRSPSKRQRSEESQYGGYSVPPRSVGDPNTGYGGLPDPYNSPTAGSRLQPPGSLLANRNRWSMYGGAAATSPQPSSDMSFRSTSLPRLDPSLSGGQPTTGVLPQGTVQQGSPASSSMGPTGATSFQQQPFSYGNVAATGGYPAFQQGQQYRADTGYPPQQSMYPSEHNVAQQYPDPSQGYPGYDSSNNGRTGYQVPSTRGWS</sequence>
<feature type="region of interest" description="Disordered" evidence="6">
    <location>
        <begin position="193"/>
        <end position="377"/>
    </location>
</feature>
<dbReference type="GO" id="GO:0005634">
    <property type="term" value="C:nucleus"/>
    <property type="evidence" value="ECO:0007669"/>
    <property type="project" value="UniProtKB-SubCell"/>
</dbReference>
<dbReference type="InterPro" id="IPR021740">
    <property type="entry name" value="Velvet"/>
</dbReference>
<comment type="caution">
    <text evidence="8">The sequence shown here is derived from an EMBL/GenBank/DDBJ whole genome shotgun (WGS) entry which is preliminary data.</text>
</comment>
<evidence type="ECO:0000256" key="3">
    <source>
        <dbReference type="ARBA" id="ARBA00023015"/>
    </source>
</evidence>
<evidence type="ECO:0000259" key="7">
    <source>
        <dbReference type="PROSITE" id="PS51821"/>
    </source>
</evidence>
<dbReference type="Proteomes" id="UP000799439">
    <property type="component" value="Unassembled WGS sequence"/>
</dbReference>
<evidence type="ECO:0000256" key="1">
    <source>
        <dbReference type="ARBA" id="ARBA00004123"/>
    </source>
</evidence>
<feature type="compositionally biased region" description="Low complexity" evidence="6">
    <location>
        <begin position="215"/>
        <end position="227"/>
    </location>
</feature>
<gene>
    <name evidence="8" type="ORF">K461DRAFT_266973</name>
</gene>
<dbReference type="EMBL" id="ML996084">
    <property type="protein sequence ID" value="KAF2153871.1"/>
    <property type="molecule type" value="Genomic_DNA"/>
</dbReference>
<dbReference type="AlphaFoldDB" id="A0A9P4J2D2"/>
<keyword evidence="2" id="KW-0749">Sporulation</keyword>
<dbReference type="Gene3D" id="2.60.40.3960">
    <property type="entry name" value="Velvet domain"/>
    <property type="match status" value="1"/>
</dbReference>
<keyword evidence="4" id="KW-0804">Transcription</keyword>
<dbReference type="InterPro" id="IPR037525">
    <property type="entry name" value="Velvet_dom"/>
</dbReference>
<name>A0A9P4J2D2_9PEZI</name>
<organism evidence="8 9">
    <name type="scientific">Myriangium duriaei CBS 260.36</name>
    <dbReference type="NCBI Taxonomy" id="1168546"/>
    <lineage>
        <taxon>Eukaryota</taxon>
        <taxon>Fungi</taxon>
        <taxon>Dikarya</taxon>
        <taxon>Ascomycota</taxon>
        <taxon>Pezizomycotina</taxon>
        <taxon>Dothideomycetes</taxon>
        <taxon>Dothideomycetidae</taxon>
        <taxon>Myriangiales</taxon>
        <taxon>Myriangiaceae</taxon>
        <taxon>Myriangium</taxon>
    </lineage>
</organism>
<accession>A0A9P4J2D2</accession>
<evidence type="ECO:0000313" key="9">
    <source>
        <dbReference type="Proteomes" id="UP000799439"/>
    </source>
</evidence>
<dbReference type="InterPro" id="IPR038491">
    <property type="entry name" value="Velvet_dom_sf"/>
</dbReference>
<dbReference type="PROSITE" id="PS51821">
    <property type="entry name" value="VELVET"/>
    <property type="match status" value="1"/>
</dbReference>
<dbReference type="GO" id="GO:0030435">
    <property type="term" value="P:sporulation resulting in formation of a cellular spore"/>
    <property type="evidence" value="ECO:0007669"/>
    <property type="project" value="UniProtKB-KW"/>
</dbReference>
<feature type="compositionally biased region" description="Polar residues" evidence="6">
    <location>
        <begin position="343"/>
        <end position="377"/>
    </location>
</feature>
<dbReference type="OrthoDB" id="5599552at2759"/>
<evidence type="ECO:0000313" key="8">
    <source>
        <dbReference type="EMBL" id="KAF2153871.1"/>
    </source>
</evidence>
<keyword evidence="3" id="KW-0805">Transcription regulation</keyword>
<dbReference type="PANTHER" id="PTHR33572:SF18">
    <property type="entry name" value="SPORE DEVELOPMENT REGULATOR VOSA"/>
    <property type="match status" value="1"/>
</dbReference>
<evidence type="ECO:0000256" key="2">
    <source>
        <dbReference type="ARBA" id="ARBA00022969"/>
    </source>
</evidence>
<feature type="compositionally biased region" description="Polar residues" evidence="6">
    <location>
        <begin position="400"/>
        <end position="425"/>
    </location>
</feature>
<protein>
    <recommendedName>
        <fullName evidence="7">Velvet domain-containing protein</fullName>
    </recommendedName>
</protein>
<dbReference type="PANTHER" id="PTHR33572">
    <property type="entry name" value="SPORE DEVELOPMENT REGULATOR VOSA"/>
    <property type="match status" value="1"/>
</dbReference>
<feature type="region of interest" description="Disordered" evidence="6">
    <location>
        <begin position="400"/>
        <end position="452"/>
    </location>
</feature>
<keyword evidence="5" id="KW-0539">Nucleus</keyword>
<feature type="compositionally biased region" description="Polar residues" evidence="6">
    <location>
        <begin position="320"/>
        <end position="335"/>
    </location>
</feature>
<reference evidence="8" key="1">
    <citation type="journal article" date="2020" name="Stud. Mycol.">
        <title>101 Dothideomycetes genomes: a test case for predicting lifestyles and emergence of pathogens.</title>
        <authorList>
            <person name="Haridas S."/>
            <person name="Albert R."/>
            <person name="Binder M."/>
            <person name="Bloem J."/>
            <person name="Labutti K."/>
            <person name="Salamov A."/>
            <person name="Andreopoulos B."/>
            <person name="Baker S."/>
            <person name="Barry K."/>
            <person name="Bills G."/>
            <person name="Bluhm B."/>
            <person name="Cannon C."/>
            <person name="Castanera R."/>
            <person name="Culley D."/>
            <person name="Daum C."/>
            <person name="Ezra D."/>
            <person name="Gonzalez J."/>
            <person name="Henrissat B."/>
            <person name="Kuo A."/>
            <person name="Liang C."/>
            <person name="Lipzen A."/>
            <person name="Lutzoni F."/>
            <person name="Magnuson J."/>
            <person name="Mondo S."/>
            <person name="Nolan M."/>
            <person name="Ohm R."/>
            <person name="Pangilinan J."/>
            <person name="Park H.-J."/>
            <person name="Ramirez L."/>
            <person name="Alfaro M."/>
            <person name="Sun H."/>
            <person name="Tritt A."/>
            <person name="Yoshinaga Y."/>
            <person name="Zwiers L.-H."/>
            <person name="Turgeon B."/>
            <person name="Goodwin S."/>
            <person name="Spatafora J."/>
            <person name="Crous P."/>
            <person name="Grigoriev I."/>
        </authorList>
    </citation>
    <scope>NUCLEOTIDE SEQUENCE</scope>
    <source>
        <strain evidence="8">CBS 260.36</strain>
    </source>
</reference>